<feature type="coiled-coil region" evidence="2">
    <location>
        <begin position="176"/>
        <end position="239"/>
    </location>
</feature>
<feature type="compositionally biased region" description="Low complexity" evidence="3">
    <location>
        <begin position="1889"/>
        <end position="1898"/>
    </location>
</feature>
<dbReference type="Pfam" id="PF13600">
    <property type="entry name" value="DUF4140"/>
    <property type="match status" value="1"/>
</dbReference>
<dbReference type="Proteomes" id="UP000070700">
    <property type="component" value="Unassembled WGS sequence"/>
</dbReference>
<feature type="domain" description="C2H2-type" evidence="4">
    <location>
        <begin position="1632"/>
        <end position="1659"/>
    </location>
</feature>
<feature type="domain" description="C2H2-type" evidence="4">
    <location>
        <begin position="1582"/>
        <end position="1610"/>
    </location>
</feature>
<feature type="region of interest" description="Disordered" evidence="3">
    <location>
        <begin position="484"/>
        <end position="518"/>
    </location>
</feature>
<feature type="domain" description="C2H2-type" evidence="4">
    <location>
        <begin position="1656"/>
        <end position="1678"/>
    </location>
</feature>
<keyword evidence="6" id="KW-1185">Reference proteome</keyword>
<dbReference type="PROSITE" id="PS00028">
    <property type="entry name" value="ZINC_FINGER_C2H2_1"/>
    <property type="match status" value="11"/>
</dbReference>
<feature type="region of interest" description="Disordered" evidence="3">
    <location>
        <begin position="1233"/>
        <end position="1266"/>
    </location>
</feature>
<feature type="domain" description="C2H2-type" evidence="4">
    <location>
        <begin position="1432"/>
        <end position="1455"/>
    </location>
</feature>
<dbReference type="OrthoDB" id="10068793at2759"/>
<dbReference type="InterPro" id="IPR013087">
    <property type="entry name" value="Znf_C2H2_type"/>
</dbReference>
<reference evidence="5 6" key="1">
    <citation type="submission" date="2015-10" db="EMBL/GenBank/DDBJ databases">
        <title>Full genome of DAOMC 229536 Phialocephala scopiformis, a fungal endophyte of spruce producing the potent anti-insectan compound rugulosin.</title>
        <authorList>
            <consortium name="DOE Joint Genome Institute"/>
            <person name="Walker A.K."/>
            <person name="Frasz S.L."/>
            <person name="Seifert K.A."/>
            <person name="Miller J.D."/>
            <person name="Mondo S.J."/>
            <person name="Labutti K."/>
            <person name="Lipzen A."/>
            <person name="Dockter R."/>
            <person name="Kennedy M."/>
            <person name="Grigoriev I.V."/>
            <person name="Spatafora J.W."/>
        </authorList>
    </citation>
    <scope>NUCLEOTIDE SEQUENCE [LARGE SCALE GENOMIC DNA]</scope>
    <source>
        <strain evidence="5 6">CBS 120377</strain>
    </source>
</reference>
<dbReference type="RefSeq" id="XP_018070982.1">
    <property type="nucleotide sequence ID" value="XM_018222623.1"/>
</dbReference>
<feature type="domain" description="C2H2-type" evidence="4">
    <location>
        <begin position="1928"/>
        <end position="1953"/>
    </location>
</feature>
<dbReference type="KEGG" id="psco:LY89DRAFT_782855"/>
<feature type="region of interest" description="Disordered" evidence="3">
    <location>
        <begin position="1889"/>
        <end position="1913"/>
    </location>
</feature>
<evidence type="ECO:0000313" key="6">
    <source>
        <dbReference type="Proteomes" id="UP000070700"/>
    </source>
</evidence>
<feature type="domain" description="C2H2-type" evidence="4">
    <location>
        <begin position="1482"/>
        <end position="1505"/>
    </location>
</feature>
<dbReference type="Pfam" id="PF13912">
    <property type="entry name" value="zf-C2H2_6"/>
    <property type="match status" value="2"/>
</dbReference>
<feature type="domain" description="C2H2-type" evidence="4">
    <location>
        <begin position="1324"/>
        <end position="1347"/>
    </location>
</feature>
<evidence type="ECO:0000256" key="3">
    <source>
        <dbReference type="SAM" id="MobiDB-lite"/>
    </source>
</evidence>
<dbReference type="InParanoid" id="A0A194XA34"/>
<dbReference type="InterPro" id="IPR025554">
    <property type="entry name" value="DUF4140"/>
</dbReference>
<dbReference type="PROSITE" id="PS50157">
    <property type="entry name" value="ZINC_FINGER_C2H2_2"/>
    <property type="match status" value="9"/>
</dbReference>
<feature type="domain" description="C2H2-type" evidence="4">
    <location>
        <begin position="1709"/>
        <end position="1736"/>
    </location>
</feature>
<name>A0A194XA34_MOLSC</name>
<dbReference type="SUPFAM" id="SSF57667">
    <property type="entry name" value="beta-beta-alpha zinc fingers"/>
    <property type="match status" value="1"/>
</dbReference>
<dbReference type="InterPro" id="IPR036236">
    <property type="entry name" value="Znf_C2H2_sf"/>
</dbReference>
<feature type="compositionally biased region" description="Acidic residues" evidence="3">
    <location>
        <begin position="505"/>
        <end position="518"/>
    </location>
</feature>
<dbReference type="Gene3D" id="3.30.160.60">
    <property type="entry name" value="Classic Zinc Finger"/>
    <property type="match status" value="3"/>
</dbReference>
<accession>A0A194XA34</accession>
<dbReference type="PANTHER" id="PTHR31005:SF8">
    <property type="entry name" value="DUF4139 DOMAIN-CONTAINING PROTEIN"/>
    <property type="match status" value="1"/>
</dbReference>
<dbReference type="SMART" id="SM00355">
    <property type="entry name" value="ZnF_C2H2"/>
    <property type="match status" value="22"/>
</dbReference>
<evidence type="ECO:0000313" key="5">
    <source>
        <dbReference type="EMBL" id="KUJ16627.1"/>
    </source>
</evidence>
<sequence>MANEPPHKQEFRIRDLTTRKVTLFPTRAQIIRDIKEITLQPGANQIVIDGLTPTVDEHSIKVEGTGSATITDVTIDFIANREVYEDIYPSDSEDESDLEEDDSDVEVDEMKAINEKLKQLNVKILDEQEKINSAAHRLRICDAFGNSVEKNRPPPNDLETLIKAYEVERQKIYGAHEKATSEVAKIREEMAKAEKQKLKVAKAVVEANEKSKKEKEKAKEKKLRKKAEISKEKQRIRTERETFWPKKVYCVTINIETSSFTPGSSRRNSIDGDTIINQPSSSGLATSEFHEPSTKPLKTGEISLSLSYITYSASWAPRYDLSLNSVKLTGLLEYGAELKNTTSETWRDAHVLLSTSQTTFSGLSETIPQLLPWHVRLYKGGRNGDSALFSAHELEAKKKEWNQSTGEQSQKPRWEVFGRDNAVQNAYLAQERQHALTKKMKTSREAVQYASRHANPTPTALFGAAAAQPAQSNSLFRNLEQADLTQRARKSGGAPTWNGHSSHEEMEEDDGDQGFALFDDDEAPNKSLTFEEGAWEESGLTTTYDIPGLKTISPSNSTIKHKIAKIDFKNVVFSHIVIGKLRQVAFLKARLRNTSKITLLKGPLGLTLDSSFLGQASFPRCSSGETFSLPLGVDPAININYPKPTVRRSQTGIFSKEDTNVFTRSMTIMNTKHNAAIDLTVLDQIPVSEDERLKIEITNPRGLKAGGEGVRAGQPTTFGPQTLSRGTAKEIRASVQGMETPKDVKWGSAVATAKKGGEIAWNVKLNPGQGVKLMLEYEACFPGGETVAVAQQQAQAGSRGSNTTGGAQAPGMGMGMPLGSALSAQMVSQCLHQQGTDSDELQGQRLDIYQGMQAPLVTVSFGHQQQHHSGLAGQFSLPPTGMGYAPVEGGNRSRGKNNTSKKVNPFCDPDALCAECGSLVHQLGNHPNPNHSSGVLRGCARCNTKEHSYWTCPKMDWTEKKKKQYHFFRRCREGRCPLEFHGDFREIINPQGKFTLEHMPLTPDFALRNPYPNEQQFRSPRNGGDPTLKVDPFWSSANPWQNLRSLAFSGARVSEEDGRFWDRRAGARRGDLWEQLRQEQQQQQHPQEAPVQTAEAFAELKAQLASMAKSLDEIQRGGVSAGSVKKEEDDDHKRSDIAQSMLDPQPGRVAGGVVKKEEEDENNVSDYPIAPHAPSPSSQARFMLGSSASRGNDSRPSGFSGVRPATGNFQQGPCHHCQGPHFKRDCPQLKAKLKARGDRAPGGDRGNRRGRDRRGRGGGSSSKDAFVAHTSGSNQVTFEFNFAFTLSNTAACCQPRNSPPPAIFLSRTTCLFLEESDSTVTMPLTCRHCKKQFIDADALSKHKDAVHDWSCNYCDEISLSNPESFVNEIDLIQHNEAKHNFKCKYCDRVCKTEEARYQHENSPAHILKCTKCIKVYKTETGRESHYNSTHVYTCDTCNSTFDARKALDKHNTIAHRIPCQHCIKVFKNTEDLEVHVTEFHSFRCKKCSRIFETDENLQKHMADDHVFRCTKCPRTFGSEIGHSIHYTTTHSFKCETCKVVFNTLREKDDHAKAMHSITCTKCQAAFDNQELLKIHVTKMHVFKCKKCAMEFESTAVLSQHFASSHILKCPLCPEAFETVEARTTHFRISHEYECHVCKETFATLQALAEHSRTHQRNCEECDASFDSEIALNRHKTSHKYRCMKCLEASDSLGGLQGHTILAHSREALLKCSACAALFREENELADHVKSHEASTKVSADSLGSDVQCPECRQSFNTSGLLKAHYLDTHFFKCSICPSAIFTDEKSCDEHIKAYHELKKDDLSLVNAAVKYPCSNCGTTYDFPIELATHVLQTHFLRCKHCSGLRFSTLQELSEHTAQSHMPVSVFSSSTQTEAMTDISVTEKLGFSSCSTDNSDGSSQDAHSSHEAEQSQVYKLPSYETKAMQTTEFKCDECVTVFENEEELDVHMDHSPFHGAPALFCTECHIGPFRDQIELLKHIESKPHKTQWVLSMI</sequence>
<proteinExistence type="predicted"/>
<dbReference type="Pfam" id="PF00096">
    <property type="entry name" value="zf-C2H2"/>
    <property type="match status" value="1"/>
</dbReference>
<keyword evidence="1" id="KW-0862">Zinc</keyword>
<dbReference type="GeneID" id="28832349"/>
<protein>
    <recommendedName>
        <fullName evidence="4">C2H2-type domain-containing protein</fullName>
    </recommendedName>
</protein>
<dbReference type="Pfam" id="PF13598">
    <property type="entry name" value="DUF4139"/>
    <property type="match status" value="1"/>
</dbReference>
<feature type="region of interest" description="Disordered" evidence="3">
    <location>
        <begin position="1115"/>
        <end position="1207"/>
    </location>
</feature>
<dbReference type="EMBL" id="KQ947416">
    <property type="protein sequence ID" value="KUJ16627.1"/>
    <property type="molecule type" value="Genomic_DNA"/>
</dbReference>
<dbReference type="InterPro" id="IPR037291">
    <property type="entry name" value="DUF4139"/>
</dbReference>
<keyword evidence="1" id="KW-0863">Zinc-finger</keyword>
<evidence type="ECO:0000256" key="2">
    <source>
        <dbReference type="SAM" id="Coils"/>
    </source>
</evidence>
<keyword evidence="1" id="KW-0479">Metal-binding</keyword>
<dbReference type="PANTHER" id="PTHR31005">
    <property type="entry name" value="DUF4139 DOMAIN-CONTAINING PROTEIN"/>
    <property type="match status" value="1"/>
</dbReference>
<feature type="compositionally biased region" description="Basic and acidic residues" evidence="3">
    <location>
        <begin position="1124"/>
        <end position="1136"/>
    </location>
</feature>
<evidence type="ECO:0000259" key="4">
    <source>
        <dbReference type="PROSITE" id="PS50157"/>
    </source>
</evidence>
<feature type="compositionally biased region" description="Basic and acidic residues" evidence="3">
    <location>
        <begin position="1235"/>
        <end position="1249"/>
    </location>
</feature>
<feature type="compositionally biased region" description="Polar residues" evidence="3">
    <location>
        <begin position="1175"/>
        <end position="1197"/>
    </location>
</feature>
<dbReference type="GO" id="GO:0008270">
    <property type="term" value="F:zinc ion binding"/>
    <property type="evidence" value="ECO:0007669"/>
    <property type="project" value="UniProtKB-KW"/>
</dbReference>
<feature type="coiled-coil region" evidence="2">
    <location>
        <begin position="110"/>
        <end position="137"/>
    </location>
</feature>
<evidence type="ECO:0000256" key="1">
    <source>
        <dbReference type="PROSITE-ProRule" id="PRU00042"/>
    </source>
</evidence>
<organism evidence="5 6">
    <name type="scientific">Mollisia scopiformis</name>
    <name type="common">Conifer needle endophyte fungus</name>
    <name type="synonym">Phialocephala scopiformis</name>
    <dbReference type="NCBI Taxonomy" id="149040"/>
    <lineage>
        <taxon>Eukaryota</taxon>
        <taxon>Fungi</taxon>
        <taxon>Dikarya</taxon>
        <taxon>Ascomycota</taxon>
        <taxon>Pezizomycotina</taxon>
        <taxon>Leotiomycetes</taxon>
        <taxon>Helotiales</taxon>
        <taxon>Mollisiaceae</taxon>
        <taxon>Mollisia</taxon>
    </lineage>
</organism>
<feature type="domain" description="C2H2-type" evidence="4">
    <location>
        <begin position="1746"/>
        <end position="1769"/>
    </location>
</feature>
<gene>
    <name evidence="5" type="ORF">LY89DRAFT_782855</name>
</gene>
<dbReference type="InterPro" id="IPR011935">
    <property type="entry name" value="CHP02231"/>
</dbReference>
<keyword evidence="2" id="KW-0175">Coiled coil</keyword>